<reference evidence="1" key="1">
    <citation type="journal article" date="2020" name="Fungal Divers.">
        <title>Resolving the Mortierellaceae phylogeny through synthesis of multi-gene phylogenetics and phylogenomics.</title>
        <authorList>
            <person name="Vandepol N."/>
            <person name="Liber J."/>
            <person name="Desiro A."/>
            <person name="Na H."/>
            <person name="Kennedy M."/>
            <person name="Barry K."/>
            <person name="Grigoriev I.V."/>
            <person name="Miller A.N."/>
            <person name="O'Donnell K."/>
            <person name="Stajich J.E."/>
            <person name="Bonito G."/>
        </authorList>
    </citation>
    <scope>NUCLEOTIDE SEQUENCE</scope>
    <source>
        <strain evidence="1">BC1065</strain>
    </source>
</reference>
<dbReference type="OrthoDB" id="2410195at2759"/>
<name>A0A9P6Q583_9FUNG</name>
<proteinExistence type="predicted"/>
<organism evidence="1 2">
    <name type="scientific">Actinomortierella ambigua</name>
    <dbReference type="NCBI Taxonomy" id="1343610"/>
    <lineage>
        <taxon>Eukaryota</taxon>
        <taxon>Fungi</taxon>
        <taxon>Fungi incertae sedis</taxon>
        <taxon>Mucoromycota</taxon>
        <taxon>Mortierellomycotina</taxon>
        <taxon>Mortierellomycetes</taxon>
        <taxon>Mortierellales</taxon>
        <taxon>Mortierellaceae</taxon>
        <taxon>Actinomortierella</taxon>
    </lineage>
</organism>
<dbReference type="Gene3D" id="3.40.50.150">
    <property type="entry name" value="Vaccinia Virus protein VP39"/>
    <property type="match status" value="1"/>
</dbReference>
<gene>
    <name evidence="1" type="ORF">DFQ27_003837</name>
</gene>
<sequence>MVESLRTMKASEDGNGDKDPVLLIAEAVITPKERTVEEYSALCKAEGLRIAQVWPTRGKHSILEVHLDPEAKDTSTEE</sequence>
<evidence type="ECO:0000313" key="2">
    <source>
        <dbReference type="Proteomes" id="UP000807716"/>
    </source>
</evidence>
<comment type="caution">
    <text evidence="1">The sequence shown here is derived from an EMBL/GenBank/DDBJ whole genome shotgun (WGS) entry which is preliminary data.</text>
</comment>
<evidence type="ECO:0000313" key="1">
    <source>
        <dbReference type="EMBL" id="KAG0259848.1"/>
    </source>
</evidence>
<protein>
    <submittedName>
        <fullName evidence="1">Uncharacterized protein</fullName>
    </submittedName>
</protein>
<accession>A0A9P6Q583</accession>
<dbReference type="InterPro" id="IPR029063">
    <property type="entry name" value="SAM-dependent_MTases_sf"/>
</dbReference>
<keyword evidence="2" id="KW-1185">Reference proteome</keyword>
<dbReference type="EMBL" id="JAAAJB010000269">
    <property type="protein sequence ID" value="KAG0259848.1"/>
    <property type="molecule type" value="Genomic_DNA"/>
</dbReference>
<dbReference type="Proteomes" id="UP000807716">
    <property type="component" value="Unassembled WGS sequence"/>
</dbReference>
<dbReference type="AlphaFoldDB" id="A0A9P6Q583"/>